<dbReference type="InterPro" id="IPR000477">
    <property type="entry name" value="RT_dom"/>
</dbReference>
<dbReference type="Gene3D" id="3.30.70.270">
    <property type="match status" value="1"/>
</dbReference>
<dbReference type="AlphaFoldDB" id="A0A0B1T0A5"/>
<dbReference type="Gene3D" id="3.10.10.10">
    <property type="entry name" value="HIV Type 1 Reverse Transcriptase, subunit A, domain 1"/>
    <property type="match status" value="1"/>
</dbReference>
<sequence>MFDILMKFRIYDYAIVADIQKAFLQIHLSMEHKDVTRFLWVKDSSKPATGSNIKYYRFCRVPFGINAGPAILKQTLLKQCESFSNNTRREISETLYVDNVILEGKSPKDLKKYNESKDVFNKVGVNLRHYLTNCSQRKNTFARSISVIHSKGARVLMEQCGGPTGSAMHR</sequence>
<keyword evidence="3" id="KW-1185">Reference proteome</keyword>
<dbReference type="PANTHER" id="PTHR47331:SF1">
    <property type="entry name" value="GAG-LIKE PROTEIN"/>
    <property type="match status" value="1"/>
</dbReference>
<evidence type="ECO:0000313" key="3">
    <source>
        <dbReference type="Proteomes" id="UP000053660"/>
    </source>
</evidence>
<dbReference type="PANTHER" id="PTHR47331">
    <property type="entry name" value="PHD-TYPE DOMAIN-CONTAINING PROTEIN"/>
    <property type="match status" value="1"/>
</dbReference>
<gene>
    <name evidence="2" type="ORF">OESDEN_09518</name>
</gene>
<accession>A0A0B1T0A5</accession>
<dbReference type="EMBL" id="KN552823">
    <property type="protein sequence ID" value="KHJ90634.1"/>
    <property type="molecule type" value="Genomic_DNA"/>
</dbReference>
<dbReference type="OrthoDB" id="5920525at2759"/>
<protein>
    <recommendedName>
        <fullName evidence="1">Reverse transcriptase domain-containing protein</fullName>
    </recommendedName>
</protein>
<dbReference type="SUPFAM" id="SSF56672">
    <property type="entry name" value="DNA/RNA polymerases"/>
    <property type="match status" value="1"/>
</dbReference>
<evidence type="ECO:0000259" key="1">
    <source>
        <dbReference type="Pfam" id="PF00078"/>
    </source>
</evidence>
<dbReference type="InterPro" id="IPR043502">
    <property type="entry name" value="DNA/RNA_pol_sf"/>
</dbReference>
<dbReference type="Pfam" id="PF00078">
    <property type="entry name" value="RVT_1"/>
    <property type="match status" value="1"/>
</dbReference>
<dbReference type="Proteomes" id="UP000053660">
    <property type="component" value="Unassembled WGS sequence"/>
</dbReference>
<reference evidence="2 3" key="1">
    <citation type="submission" date="2014-03" db="EMBL/GenBank/DDBJ databases">
        <title>Draft genome of the hookworm Oesophagostomum dentatum.</title>
        <authorList>
            <person name="Mitreva M."/>
        </authorList>
    </citation>
    <scope>NUCLEOTIDE SEQUENCE [LARGE SCALE GENOMIC DNA]</scope>
    <source>
        <strain evidence="2 3">OD-Hann</strain>
    </source>
</reference>
<feature type="domain" description="Reverse transcriptase" evidence="1">
    <location>
        <begin position="11"/>
        <end position="139"/>
    </location>
</feature>
<dbReference type="InterPro" id="IPR043128">
    <property type="entry name" value="Rev_trsase/Diguanyl_cyclase"/>
</dbReference>
<organism evidence="2 3">
    <name type="scientific">Oesophagostomum dentatum</name>
    <name type="common">Nodular worm</name>
    <dbReference type="NCBI Taxonomy" id="61180"/>
    <lineage>
        <taxon>Eukaryota</taxon>
        <taxon>Metazoa</taxon>
        <taxon>Ecdysozoa</taxon>
        <taxon>Nematoda</taxon>
        <taxon>Chromadorea</taxon>
        <taxon>Rhabditida</taxon>
        <taxon>Rhabditina</taxon>
        <taxon>Rhabditomorpha</taxon>
        <taxon>Strongyloidea</taxon>
        <taxon>Strongylidae</taxon>
        <taxon>Oesophagostomum</taxon>
    </lineage>
</organism>
<proteinExistence type="predicted"/>
<evidence type="ECO:0000313" key="2">
    <source>
        <dbReference type="EMBL" id="KHJ90634.1"/>
    </source>
</evidence>
<name>A0A0B1T0A5_OESDE</name>